<accession>A0A0J0XY20</accession>
<dbReference type="RefSeq" id="XP_018282438.1">
    <property type="nucleotide sequence ID" value="XM_018421852.1"/>
</dbReference>
<organism evidence="3 4">
    <name type="scientific">Cutaneotrichosporon oleaginosum</name>
    <dbReference type="NCBI Taxonomy" id="879819"/>
    <lineage>
        <taxon>Eukaryota</taxon>
        <taxon>Fungi</taxon>
        <taxon>Dikarya</taxon>
        <taxon>Basidiomycota</taxon>
        <taxon>Agaricomycotina</taxon>
        <taxon>Tremellomycetes</taxon>
        <taxon>Trichosporonales</taxon>
        <taxon>Trichosporonaceae</taxon>
        <taxon>Cutaneotrichosporon</taxon>
    </lineage>
</organism>
<evidence type="ECO:0000313" key="4">
    <source>
        <dbReference type="Proteomes" id="UP000053611"/>
    </source>
</evidence>
<dbReference type="EMBL" id="KQ087179">
    <property type="protein sequence ID" value="KLT45947.1"/>
    <property type="molecule type" value="Genomic_DNA"/>
</dbReference>
<evidence type="ECO:0000313" key="3">
    <source>
        <dbReference type="EMBL" id="KLT45947.1"/>
    </source>
</evidence>
<feature type="signal peptide" evidence="2">
    <location>
        <begin position="1"/>
        <end position="21"/>
    </location>
</feature>
<dbReference type="Proteomes" id="UP000053611">
    <property type="component" value="Unassembled WGS sequence"/>
</dbReference>
<feature type="compositionally biased region" description="Polar residues" evidence="1">
    <location>
        <begin position="23"/>
        <end position="35"/>
    </location>
</feature>
<proteinExistence type="predicted"/>
<keyword evidence="4" id="KW-1185">Reference proteome</keyword>
<gene>
    <name evidence="3" type="ORF">CC85DRAFT_282084</name>
</gene>
<dbReference type="AlphaFoldDB" id="A0A0J0XY20"/>
<reference evidence="3 4" key="1">
    <citation type="submission" date="2015-03" db="EMBL/GenBank/DDBJ databases">
        <title>Genomics and transcriptomics of the oil-accumulating basidiomycete yeast T. oleaginosus allow insights into substrate utilization and the diverse evolutionary trajectories of mating systems in fungi.</title>
        <authorList>
            <consortium name="DOE Joint Genome Institute"/>
            <person name="Kourist R."/>
            <person name="Kracht O."/>
            <person name="Bracharz F."/>
            <person name="Lipzen A."/>
            <person name="Nolan M."/>
            <person name="Ohm R."/>
            <person name="Grigoriev I."/>
            <person name="Sun S."/>
            <person name="Heitman J."/>
            <person name="Bruck T."/>
            <person name="Nowrousian M."/>
        </authorList>
    </citation>
    <scope>NUCLEOTIDE SEQUENCE [LARGE SCALE GENOMIC DNA]</scope>
    <source>
        <strain evidence="3 4">IBC0246</strain>
    </source>
</reference>
<protein>
    <submittedName>
        <fullName evidence="3">Uncharacterized protein</fullName>
    </submittedName>
</protein>
<feature type="chain" id="PRO_5005245635" evidence="2">
    <location>
        <begin position="22"/>
        <end position="435"/>
    </location>
</feature>
<sequence length="435" mass="45350">MVSARLLVGIVAALMAHLGTAQNSDTAASGDTDTLSPSETEPEPQPPHNREHRRDPQNTTAPPAQPTPDPTDIKPSELDPVSPTIINAESPHESKAASTHTTAPAAGNGSPSVVPLVSPGVSLLSVPAPASASPSAAAPVNLTTWTYNYTVDRNSPMFPLAWIRLPPENSSQSSETTSRPQLGATGLGGVGFSEAFSPTSSAVPQPPTSLAPQENQIVNRHARRQVSQSEAVSNSTFSFTGTGVTVKGEGSFILKTGDGTEKRFDAAETNVTLGQRVEDYTLSLDSPNSTVTQLIVHSMSEIDQDAGSPFCENITLAEGSNLKSAAWLILTGSVRVQDGAAMLESASSMTIKLPDSASRVALYGITDPSFGTYVASSSAVVDGGKSTGSAQRERADDVLYSDISFTPRAKLSNSLILRSTGGRVGVNKFQICYAS</sequence>
<evidence type="ECO:0000256" key="2">
    <source>
        <dbReference type="SAM" id="SignalP"/>
    </source>
</evidence>
<keyword evidence="2" id="KW-0732">Signal</keyword>
<name>A0A0J0XY20_9TREE</name>
<evidence type="ECO:0000256" key="1">
    <source>
        <dbReference type="SAM" id="MobiDB-lite"/>
    </source>
</evidence>
<feature type="region of interest" description="Disordered" evidence="1">
    <location>
        <begin position="23"/>
        <end position="111"/>
    </location>
</feature>
<dbReference type="GeneID" id="28982455"/>